<dbReference type="Pfam" id="PF03629">
    <property type="entry name" value="SASA"/>
    <property type="match status" value="1"/>
</dbReference>
<proteinExistence type="predicted"/>
<dbReference type="GO" id="GO:0016788">
    <property type="term" value="F:hydrolase activity, acting on ester bonds"/>
    <property type="evidence" value="ECO:0007669"/>
    <property type="project" value="UniProtKB-ARBA"/>
</dbReference>
<dbReference type="InterPro" id="IPR052940">
    <property type="entry name" value="Carb_Esterase_6"/>
</dbReference>
<evidence type="ECO:0000313" key="3">
    <source>
        <dbReference type="EMBL" id="GAL81960.1"/>
    </source>
</evidence>
<evidence type="ECO:0000313" key="4">
    <source>
        <dbReference type="Proteomes" id="UP000029643"/>
    </source>
</evidence>
<feature type="domain" description="Sialate O-acetylesterase" evidence="2">
    <location>
        <begin position="1"/>
        <end position="252"/>
    </location>
</feature>
<dbReference type="InterPro" id="IPR005181">
    <property type="entry name" value="SASA"/>
</dbReference>
<dbReference type="Proteomes" id="UP000029643">
    <property type="component" value="Unassembled WGS sequence"/>
</dbReference>
<gene>
    <name evidence="3" type="ORF">JCM19274_140</name>
</gene>
<comment type="caution">
    <text evidence="3">The sequence shown here is derived from an EMBL/GenBank/DDBJ whole genome shotgun (WGS) entry which is preliminary data.</text>
</comment>
<protein>
    <submittedName>
        <fullName evidence="3">Sulfatase</fullName>
    </submittedName>
</protein>
<dbReference type="Gene3D" id="3.40.50.1110">
    <property type="entry name" value="SGNH hydrolase"/>
    <property type="match status" value="1"/>
</dbReference>
<dbReference type="InterPro" id="IPR036514">
    <property type="entry name" value="SGNH_hydro_sf"/>
</dbReference>
<sequence>MAGAGNFDELDENNIKRIEKIADRVSLSFNGKPAKPLSYFDNKPTEKYKFLKRFGPEVFMGGLTLAEANPTKHYLLIKRSQGGTALYGAWNPDWTAEKAKAVEKEPKQNLKLYSAHIADIKDNLKQLEKQGKSHRVIGMAWMQGENDAAREVSARTYNQNLKKLIHSYRFEFNIEEMPFIVGQINSRYGNFDGGPDMVRAAMENVANSDENVAIIKTSTDTSWSDFPKHTDNVHYNTEGQKRLGVAFANALMNLQKH</sequence>
<evidence type="ECO:0000256" key="1">
    <source>
        <dbReference type="ARBA" id="ARBA00022801"/>
    </source>
</evidence>
<organism evidence="3 4">
    <name type="scientific">Algibacter lectus</name>
    <dbReference type="NCBI Taxonomy" id="221126"/>
    <lineage>
        <taxon>Bacteria</taxon>
        <taxon>Pseudomonadati</taxon>
        <taxon>Bacteroidota</taxon>
        <taxon>Flavobacteriia</taxon>
        <taxon>Flavobacteriales</taxon>
        <taxon>Flavobacteriaceae</taxon>
        <taxon>Algibacter</taxon>
    </lineage>
</organism>
<name>A0A090WXY8_9FLAO</name>
<dbReference type="SUPFAM" id="SSF52266">
    <property type="entry name" value="SGNH hydrolase"/>
    <property type="match status" value="1"/>
</dbReference>
<reference evidence="3 4" key="1">
    <citation type="journal article" date="2014" name="Genome Announc.">
        <title>Draft Genome Sequences of Marine Flavobacterium Algibacter lectus Strains SS8 and NR4.</title>
        <authorList>
            <person name="Takatani N."/>
            <person name="Nakanishi M."/>
            <person name="Meirelles P."/>
            <person name="Mino S."/>
            <person name="Suda W."/>
            <person name="Oshima K."/>
            <person name="Hattori M."/>
            <person name="Ohkuma M."/>
            <person name="Hosokawa M."/>
            <person name="Miyashita K."/>
            <person name="Thompson F.L."/>
            <person name="Niwa A."/>
            <person name="Sawabe T."/>
            <person name="Sawabe T."/>
        </authorList>
    </citation>
    <scope>NUCLEOTIDE SEQUENCE [LARGE SCALE GENOMIC DNA]</scope>
    <source>
        <strain evidence="4">JCM19274</strain>
    </source>
</reference>
<dbReference type="EMBL" id="BBNU01000020">
    <property type="protein sequence ID" value="GAL81960.1"/>
    <property type="molecule type" value="Genomic_DNA"/>
</dbReference>
<evidence type="ECO:0000259" key="2">
    <source>
        <dbReference type="Pfam" id="PF03629"/>
    </source>
</evidence>
<dbReference type="AlphaFoldDB" id="A0A090WXY8"/>
<dbReference type="PANTHER" id="PTHR31988">
    <property type="entry name" value="ESTERASE, PUTATIVE (DUF303)-RELATED"/>
    <property type="match status" value="1"/>
</dbReference>
<keyword evidence="1" id="KW-0378">Hydrolase</keyword>
<accession>A0A090WXY8</accession>
<dbReference type="PANTHER" id="PTHR31988:SF19">
    <property type="entry name" value="9-O-ACETYL-N-ACETYLNEURAMINIC ACID DEACETYLASE-RELATED"/>
    <property type="match status" value="1"/>
</dbReference>